<name>X1MNY7_9ZZZZ</name>
<evidence type="ECO:0000256" key="1">
    <source>
        <dbReference type="SAM" id="MobiDB-lite"/>
    </source>
</evidence>
<feature type="compositionally biased region" description="Pro residues" evidence="1">
    <location>
        <begin position="32"/>
        <end position="41"/>
    </location>
</feature>
<proteinExistence type="predicted"/>
<dbReference type="EMBL" id="BARV01006727">
    <property type="protein sequence ID" value="GAI16400.1"/>
    <property type="molecule type" value="Genomic_DNA"/>
</dbReference>
<evidence type="ECO:0000313" key="2">
    <source>
        <dbReference type="EMBL" id="GAI16400.1"/>
    </source>
</evidence>
<comment type="caution">
    <text evidence="2">The sequence shown here is derived from an EMBL/GenBank/DDBJ whole genome shotgun (WGS) entry which is preliminary data.</text>
</comment>
<reference evidence="2" key="1">
    <citation type="journal article" date="2014" name="Front. Microbiol.">
        <title>High frequency of phylogenetically diverse reductive dehalogenase-homologous genes in deep subseafloor sedimentary metagenomes.</title>
        <authorList>
            <person name="Kawai M."/>
            <person name="Futagami T."/>
            <person name="Toyoda A."/>
            <person name="Takaki Y."/>
            <person name="Nishi S."/>
            <person name="Hori S."/>
            <person name="Arai W."/>
            <person name="Tsubouchi T."/>
            <person name="Morono Y."/>
            <person name="Uchiyama I."/>
            <person name="Ito T."/>
            <person name="Fujiyama A."/>
            <person name="Inagaki F."/>
            <person name="Takami H."/>
        </authorList>
    </citation>
    <scope>NUCLEOTIDE SEQUENCE</scope>
    <source>
        <strain evidence="2">Expedition CK06-06</strain>
    </source>
</reference>
<accession>X1MNY7</accession>
<gene>
    <name evidence="2" type="ORF">S06H3_13782</name>
</gene>
<dbReference type="AlphaFoldDB" id="X1MNY7"/>
<sequence>MDKGLLPPKPIELPEKTKERNVVKIGRRKARLPPPQEGAVA</sequence>
<protein>
    <submittedName>
        <fullName evidence="2">Uncharacterized protein</fullName>
    </submittedName>
</protein>
<feature type="compositionally biased region" description="Basic and acidic residues" evidence="1">
    <location>
        <begin position="12"/>
        <end position="22"/>
    </location>
</feature>
<feature type="region of interest" description="Disordered" evidence="1">
    <location>
        <begin position="1"/>
        <end position="41"/>
    </location>
</feature>
<organism evidence="2">
    <name type="scientific">marine sediment metagenome</name>
    <dbReference type="NCBI Taxonomy" id="412755"/>
    <lineage>
        <taxon>unclassified sequences</taxon>
        <taxon>metagenomes</taxon>
        <taxon>ecological metagenomes</taxon>
    </lineage>
</organism>